<evidence type="ECO:0000313" key="4">
    <source>
        <dbReference type="Proteomes" id="UP000799324"/>
    </source>
</evidence>
<proteinExistence type="predicted"/>
<feature type="coiled-coil region" evidence="1">
    <location>
        <begin position="72"/>
        <end position="99"/>
    </location>
</feature>
<evidence type="ECO:0000313" key="3">
    <source>
        <dbReference type="EMBL" id="KAF2659843.1"/>
    </source>
</evidence>
<gene>
    <name evidence="3" type="ORF">K491DRAFT_712374</name>
</gene>
<dbReference type="EMBL" id="MU004304">
    <property type="protein sequence ID" value="KAF2659843.1"/>
    <property type="molecule type" value="Genomic_DNA"/>
</dbReference>
<dbReference type="AlphaFoldDB" id="A0A6A6TLN9"/>
<evidence type="ECO:0000256" key="2">
    <source>
        <dbReference type="SAM" id="MobiDB-lite"/>
    </source>
</evidence>
<sequence>MAPGFVNQSPNRGLSRVQVALAIAIVRSKPDELSIRDHLLKLRAHLKQGKQPVTDSGGHRHLDVGAYWRDRHDESEQRCRELEHRIVQLERAKDALQSRPDIEGIIAKDSRTTKRKGGANGSARSTKRVKASSDTVDKSVKGAQGSFADDLETLDGLGEGTVSHAFQFSSDIVKVGDELVRHLYISHKMYAKQKVDPEALCSSLAGTARAIGSVISTACRHYDQLALGTKSGRASLEKDNSDWSSVIRASSRAFTSVLLGLEKTSGCSDTRLPGLVVVECIKMFKTILDSISESAQTSSKARRTSELACIVTQPKSTGEKDPTPSRTLAHLLIAFFSALRKEDRSHREIFEGMLFVLTERVAKCLFHISFGRFRSPTVEGDIVPPPGHDHPAVIARQEVEASGVRVEARSLITILERAIALAPFYFNSPLSSKTRNAKASNLVRSSTRTLQQASRSPLSTQARDRLQQTLVQCMFGDGEHDEFADVLRMPARLGPAPNVPRVEEKDVGDWFSGEVWRLVGWDLLSREGQW</sequence>
<name>A0A6A6TLN9_9PLEO</name>
<protein>
    <submittedName>
        <fullName evidence="3">Uncharacterized protein</fullName>
    </submittedName>
</protein>
<dbReference type="Proteomes" id="UP000799324">
    <property type="component" value="Unassembled WGS sequence"/>
</dbReference>
<dbReference type="OrthoDB" id="202825at2759"/>
<keyword evidence="4" id="KW-1185">Reference proteome</keyword>
<feature type="region of interest" description="Disordered" evidence="2">
    <location>
        <begin position="109"/>
        <end position="137"/>
    </location>
</feature>
<reference evidence="3" key="1">
    <citation type="journal article" date="2020" name="Stud. Mycol.">
        <title>101 Dothideomycetes genomes: a test case for predicting lifestyles and emergence of pathogens.</title>
        <authorList>
            <person name="Haridas S."/>
            <person name="Albert R."/>
            <person name="Binder M."/>
            <person name="Bloem J."/>
            <person name="Labutti K."/>
            <person name="Salamov A."/>
            <person name="Andreopoulos B."/>
            <person name="Baker S."/>
            <person name="Barry K."/>
            <person name="Bills G."/>
            <person name="Bluhm B."/>
            <person name="Cannon C."/>
            <person name="Castanera R."/>
            <person name="Culley D."/>
            <person name="Daum C."/>
            <person name="Ezra D."/>
            <person name="Gonzalez J."/>
            <person name="Henrissat B."/>
            <person name="Kuo A."/>
            <person name="Liang C."/>
            <person name="Lipzen A."/>
            <person name="Lutzoni F."/>
            <person name="Magnuson J."/>
            <person name="Mondo S."/>
            <person name="Nolan M."/>
            <person name="Ohm R."/>
            <person name="Pangilinan J."/>
            <person name="Park H.-J."/>
            <person name="Ramirez L."/>
            <person name="Alfaro M."/>
            <person name="Sun H."/>
            <person name="Tritt A."/>
            <person name="Yoshinaga Y."/>
            <person name="Zwiers L.-H."/>
            <person name="Turgeon B."/>
            <person name="Goodwin S."/>
            <person name="Spatafora J."/>
            <person name="Crous P."/>
            <person name="Grigoriev I."/>
        </authorList>
    </citation>
    <scope>NUCLEOTIDE SEQUENCE</scope>
    <source>
        <strain evidence="3">CBS 122681</strain>
    </source>
</reference>
<organism evidence="3 4">
    <name type="scientific">Lophiostoma macrostomum CBS 122681</name>
    <dbReference type="NCBI Taxonomy" id="1314788"/>
    <lineage>
        <taxon>Eukaryota</taxon>
        <taxon>Fungi</taxon>
        <taxon>Dikarya</taxon>
        <taxon>Ascomycota</taxon>
        <taxon>Pezizomycotina</taxon>
        <taxon>Dothideomycetes</taxon>
        <taxon>Pleosporomycetidae</taxon>
        <taxon>Pleosporales</taxon>
        <taxon>Lophiostomataceae</taxon>
        <taxon>Lophiostoma</taxon>
    </lineage>
</organism>
<evidence type="ECO:0000256" key="1">
    <source>
        <dbReference type="SAM" id="Coils"/>
    </source>
</evidence>
<accession>A0A6A6TLN9</accession>
<keyword evidence="1" id="KW-0175">Coiled coil</keyword>